<dbReference type="PIRSF" id="PIRSF002867">
    <property type="entry name" value="CheV"/>
    <property type="match status" value="1"/>
</dbReference>
<dbReference type="Gene3D" id="3.40.50.2300">
    <property type="match status" value="1"/>
</dbReference>
<dbReference type="eggNOG" id="COG0835">
    <property type="taxonomic scope" value="Bacteria"/>
</dbReference>
<dbReference type="eggNOG" id="COG0784">
    <property type="taxonomic scope" value="Bacteria"/>
</dbReference>
<dbReference type="PROSITE" id="PS50851">
    <property type="entry name" value="CHEW"/>
    <property type="match status" value="1"/>
</dbReference>
<dbReference type="PANTHER" id="PTHR47233">
    <property type="entry name" value="CHEMOTAXIS PROTEIN CHEV"/>
    <property type="match status" value="1"/>
</dbReference>
<dbReference type="KEGG" id="gca:Galf_0980"/>
<dbReference type="Pfam" id="PF00072">
    <property type="entry name" value="Response_reg"/>
    <property type="match status" value="1"/>
</dbReference>
<evidence type="ECO:0000259" key="2">
    <source>
        <dbReference type="PROSITE" id="PS50110"/>
    </source>
</evidence>
<dbReference type="SUPFAM" id="SSF50341">
    <property type="entry name" value="CheW-like"/>
    <property type="match status" value="1"/>
</dbReference>
<evidence type="ECO:0000313" key="4">
    <source>
        <dbReference type="EMBL" id="ADL55011.1"/>
    </source>
</evidence>
<feature type="domain" description="Response regulatory" evidence="2">
    <location>
        <begin position="186"/>
        <end position="315"/>
    </location>
</feature>
<feature type="modified residue" description="4-aspartylphosphate" evidence="1">
    <location>
        <position position="248"/>
    </location>
</feature>
<evidence type="ECO:0000259" key="3">
    <source>
        <dbReference type="PROSITE" id="PS50851"/>
    </source>
</evidence>
<dbReference type="SMART" id="SM00448">
    <property type="entry name" value="REC"/>
    <property type="match status" value="1"/>
</dbReference>
<dbReference type="GO" id="GO:0000160">
    <property type="term" value="P:phosphorelay signal transduction system"/>
    <property type="evidence" value="ECO:0007669"/>
    <property type="project" value="InterPro"/>
</dbReference>
<dbReference type="PROSITE" id="PS50110">
    <property type="entry name" value="RESPONSE_REGULATORY"/>
    <property type="match status" value="1"/>
</dbReference>
<dbReference type="InterPro" id="IPR002545">
    <property type="entry name" value="CheW-lke_dom"/>
</dbReference>
<dbReference type="InterPro" id="IPR011006">
    <property type="entry name" value="CheY-like_superfamily"/>
</dbReference>
<protein>
    <submittedName>
        <fullName evidence="4">Response regulator receiver modulated CheW protein</fullName>
    </submittedName>
</protein>
<evidence type="ECO:0000313" key="5">
    <source>
        <dbReference type="Proteomes" id="UP000001235"/>
    </source>
</evidence>
<dbReference type="PANTHER" id="PTHR47233:SF4">
    <property type="entry name" value="CHEMOTAXIS SIGNAL TRANSDUCTION PROTEIN"/>
    <property type="match status" value="1"/>
</dbReference>
<dbReference type="InterPro" id="IPR036061">
    <property type="entry name" value="CheW-like_dom_sf"/>
</dbReference>
<dbReference type="RefSeq" id="WP_013292951.1">
    <property type="nucleotide sequence ID" value="NC_014394.1"/>
</dbReference>
<gene>
    <name evidence="4" type="ordered locus">Galf_0980</name>
</gene>
<dbReference type="Gene3D" id="2.30.30.40">
    <property type="entry name" value="SH3 Domains"/>
    <property type="match status" value="1"/>
</dbReference>
<reference evidence="4 5" key="1">
    <citation type="submission" date="2010-08" db="EMBL/GenBank/DDBJ databases">
        <title>Complete sequence of Gallionella capsiferriformans ES-2.</title>
        <authorList>
            <consortium name="US DOE Joint Genome Institute"/>
            <person name="Lucas S."/>
            <person name="Copeland A."/>
            <person name="Lapidus A."/>
            <person name="Cheng J.-F."/>
            <person name="Bruce D."/>
            <person name="Goodwin L."/>
            <person name="Pitluck S."/>
            <person name="Chertkov O."/>
            <person name="Davenport K.W."/>
            <person name="Detter J.C."/>
            <person name="Han C."/>
            <person name="Tapia R."/>
            <person name="Land M."/>
            <person name="Hauser L."/>
            <person name="Chang Y.-J."/>
            <person name="Jeffries C."/>
            <person name="Kyrpides N."/>
            <person name="Ivanova N."/>
            <person name="Mikhailova N."/>
            <person name="Shelobolina E.S."/>
            <person name="Picardal F."/>
            <person name="Roden E."/>
            <person name="Emerson D."/>
            <person name="Woyke T."/>
        </authorList>
    </citation>
    <scope>NUCLEOTIDE SEQUENCE [LARGE SCALE GENOMIC DNA]</scope>
    <source>
        <strain evidence="4 5">ES-2</strain>
    </source>
</reference>
<dbReference type="InterPro" id="IPR001789">
    <property type="entry name" value="Sig_transdc_resp-reg_receiver"/>
</dbReference>
<dbReference type="SUPFAM" id="SSF52172">
    <property type="entry name" value="CheY-like"/>
    <property type="match status" value="1"/>
</dbReference>
<dbReference type="GO" id="GO:0006935">
    <property type="term" value="P:chemotaxis"/>
    <property type="evidence" value="ECO:0007669"/>
    <property type="project" value="InterPro"/>
</dbReference>
<keyword evidence="5" id="KW-1185">Reference proteome</keyword>
<dbReference type="HOGENOM" id="CLU_048995_0_0_4"/>
<dbReference type="Proteomes" id="UP000001235">
    <property type="component" value="Chromosome"/>
</dbReference>
<dbReference type="AlphaFoldDB" id="D9SER4"/>
<dbReference type="Pfam" id="PF01584">
    <property type="entry name" value="CheW"/>
    <property type="match status" value="1"/>
</dbReference>
<dbReference type="SMART" id="SM00260">
    <property type="entry name" value="CheW"/>
    <property type="match status" value="1"/>
</dbReference>
<evidence type="ECO:0000256" key="1">
    <source>
        <dbReference type="PROSITE-ProRule" id="PRU00169"/>
    </source>
</evidence>
<organism evidence="4 5">
    <name type="scientific">Gallionella capsiferriformans (strain ES-2)</name>
    <name type="common">Gallionella ferruginea capsiferriformans (strain ES-2)</name>
    <dbReference type="NCBI Taxonomy" id="395494"/>
    <lineage>
        <taxon>Bacteria</taxon>
        <taxon>Pseudomonadati</taxon>
        <taxon>Pseudomonadota</taxon>
        <taxon>Betaproteobacteria</taxon>
        <taxon>Nitrosomonadales</taxon>
        <taxon>Gallionellaceae</taxon>
        <taxon>Gallionella</taxon>
    </lineage>
</organism>
<dbReference type="InterPro" id="IPR024181">
    <property type="entry name" value="Chemotax_regulator_CheV"/>
</dbReference>
<dbReference type="Gene3D" id="2.40.50.180">
    <property type="entry name" value="CheA-289, Domain 4"/>
    <property type="match status" value="1"/>
</dbReference>
<dbReference type="OrthoDB" id="9806105at2"/>
<dbReference type="STRING" id="395494.Galf_0980"/>
<proteinExistence type="predicted"/>
<dbReference type="EMBL" id="CP002159">
    <property type="protein sequence ID" value="ADL55011.1"/>
    <property type="molecule type" value="Genomic_DNA"/>
</dbReference>
<accession>D9SER4</accession>
<feature type="domain" description="CheW-like" evidence="3">
    <location>
        <begin position="30"/>
        <end position="169"/>
    </location>
</feature>
<name>D9SER4_GALCS</name>
<sequence>MSYSDEMMGSSEDGLLDNIDARTNLAGTNKMEILLFSLGSEEKFGINVFKVKEVSQAGKITRTPNMPRGVDSIVSLRGHVMPVLNLAEFMGMKPASPHQTMMVAEYNTHILGFLVEGVDRIIRVDWDKVRAAEGMLSDKGALITAITELPDGSLVSLLDVEQILSNAFGEAIVGNVERVESGHDLCVFFADDSMVARRKIAEVLDKMGVKHIQANSGREAWDRLKTMADAAQSTGVPLHDQVQAILTDAEMPEMDGYVLTQHIKADHRFDGIPVVMHSSLSSDANRAMGKRVGVDYYVPKFDSMILSTTLRPLLT</sequence>
<keyword evidence="1" id="KW-0597">Phosphoprotein</keyword>